<gene>
    <name evidence="2" type="ORF">SBA5_540043</name>
</gene>
<evidence type="ECO:0000256" key="1">
    <source>
        <dbReference type="SAM" id="SignalP"/>
    </source>
</evidence>
<name>A0A2N9LT40_9BACT</name>
<feature type="signal peptide" evidence="1">
    <location>
        <begin position="1"/>
        <end position="25"/>
    </location>
</feature>
<dbReference type="AlphaFoldDB" id="A0A2N9LT40"/>
<feature type="chain" id="PRO_5014627724" description="Lipid A 3-O-deacylase-related protein" evidence="1">
    <location>
        <begin position="26"/>
        <end position="250"/>
    </location>
</feature>
<organism evidence="2 3">
    <name type="scientific">Candidatus Sulfuritelmatomonas gaucii</name>
    <dbReference type="NCBI Taxonomy" id="2043161"/>
    <lineage>
        <taxon>Bacteria</taxon>
        <taxon>Pseudomonadati</taxon>
        <taxon>Acidobacteriota</taxon>
        <taxon>Terriglobia</taxon>
        <taxon>Terriglobales</taxon>
        <taxon>Acidobacteriaceae</taxon>
        <taxon>Candidatus Sulfuritelmatomonas</taxon>
    </lineage>
</organism>
<evidence type="ECO:0000313" key="3">
    <source>
        <dbReference type="Proteomes" id="UP000239735"/>
    </source>
</evidence>
<sequence>MGKDLRRVGKLLLLFLAAGTLVAAAETPDGAAANAGDDANSVAQVRNERGWEYGPFVNWGTGAGARSDYKFLWSGFELGKVLTPVLHAGFMTGQFEFAGNIMPLWQAYTPPPHEEQFTCQTLNGQMVSCLLPAGGGTFRGVGLTPVIFRWNFLTRSKRIQPWLQAAGGLIYTTHKFPPNLLSNPSEGIDGGTSVWNFSPQGGGGVHIFLRPKRSIDINVNGVHISSASLGDRNPGVNGSVQVQVGYTFWK</sequence>
<keyword evidence="1" id="KW-0732">Signal</keyword>
<proteinExistence type="predicted"/>
<accession>A0A2N9LT40</accession>
<dbReference type="SUPFAM" id="SSF56925">
    <property type="entry name" value="OMPA-like"/>
    <property type="match status" value="1"/>
</dbReference>
<dbReference type="Gene3D" id="2.40.160.20">
    <property type="match status" value="1"/>
</dbReference>
<reference evidence="3" key="1">
    <citation type="submission" date="2018-02" db="EMBL/GenBank/DDBJ databases">
        <authorList>
            <person name="Hausmann B."/>
        </authorList>
    </citation>
    <scope>NUCLEOTIDE SEQUENCE [LARGE SCALE GENOMIC DNA]</scope>
    <source>
        <strain evidence="3">Peat soil MAG SbA5</strain>
    </source>
</reference>
<dbReference type="EMBL" id="OKRB01000113">
    <property type="protein sequence ID" value="SPE26285.1"/>
    <property type="molecule type" value="Genomic_DNA"/>
</dbReference>
<dbReference type="Proteomes" id="UP000239735">
    <property type="component" value="Unassembled WGS sequence"/>
</dbReference>
<dbReference type="InterPro" id="IPR018550">
    <property type="entry name" value="Lipid-A_deacylase-rel"/>
</dbReference>
<dbReference type="Pfam" id="PF09411">
    <property type="entry name" value="PagL"/>
    <property type="match status" value="1"/>
</dbReference>
<evidence type="ECO:0008006" key="4">
    <source>
        <dbReference type="Google" id="ProtNLM"/>
    </source>
</evidence>
<evidence type="ECO:0000313" key="2">
    <source>
        <dbReference type="EMBL" id="SPE26285.1"/>
    </source>
</evidence>
<protein>
    <recommendedName>
        <fullName evidence="4">Lipid A 3-O-deacylase-related protein</fullName>
    </recommendedName>
</protein>
<dbReference type="InterPro" id="IPR011250">
    <property type="entry name" value="OMP/PagP_B-barrel"/>
</dbReference>